<reference evidence="1 2" key="1">
    <citation type="submission" date="2014-06" db="EMBL/GenBank/DDBJ databases">
        <authorList>
            <person name="Bishop-Lilly K.A."/>
            <person name="Broomall S.M."/>
            <person name="Chain P.S."/>
            <person name="Chertkov O."/>
            <person name="Coyne S.R."/>
            <person name="Daligault H.E."/>
            <person name="Davenport K.W."/>
            <person name="Erkkila T."/>
            <person name="Frey K.G."/>
            <person name="Gibbons H.S."/>
            <person name="Gu W."/>
            <person name="Jaissle J."/>
            <person name="Johnson S.L."/>
            <person name="Koroleva G.I."/>
            <person name="Ladner J.T."/>
            <person name="Lo C.-C."/>
            <person name="Minogue T.D."/>
            <person name="Munk C."/>
            <person name="Palacios G.F."/>
            <person name="Redden C.L."/>
            <person name="Rosenzweig C.N."/>
            <person name="Scholz M.B."/>
            <person name="Teshima H."/>
            <person name="Xu Y."/>
        </authorList>
    </citation>
    <scope>NUCLEOTIDE SEQUENCE [LARGE SCALE GENOMIC DNA]</scope>
    <source>
        <strain evidence="1 2">DWS 37UF10B-2</strain>
    </source>
</reference>
<organism evidence="1 2">
    <name type="scientific">Burkholderia cepacia</name>
    <name type="common">Pseudomonas cepacia</name>
    <dbReference type="NCBI Taxonomy" id="292"/>
    <lineage>
        <taxon>Bacteria</taxon>
        <taxon>Pseudomonadati</taxon>
        <taxon>Pseudomonadota</taxon>
        <taxon>Betaproteobacteria</taxon>
        <taxon>Burkholderiales</taxon>
        <taxon>Burkholderiaceae</taxon>
        <taxon>Burkholderia</taxon>
        <taxon>Burkholderia cepacia complex</taxon>
    </lineage>
</organism>
<dbReference type="AlphaFoldDB" id="A0AA88Z8J9"/>
<name>A0AA88Z8J9_BURCE</name>
<sequence length="64" mass="6640">MNLFRGNESGRGRSGGAVAGAEAGALYRAASPRESGIGVVPESAGHAPILVLRKFWLDLDFGLL</sequence>
<dbReference type="RefSeq" id="WP_155294482.1">
    <property type="nucleotide sequence ID" value="NZ_KN150855.1"/>
</dbReference>
<dbReference type="EMBL" id="JPGD01000001">
    <property type="protein sequence ID" value="KGC08921.1"/>
    <property type="molecule type" value="Genomic_DNA"/>
</dbReference>
<accession>A0AA88Z8J9</accession>
<proteinExistence type="predicted"/>
<protein>
    <submittedName>
        <fullName evidence="1">Uncharacterized protein</fullName>
    </submittedName>
</protein>
<evidence type="ECO:0000313" key="1">
    <source>
        <dbReference type="EMBL" id="KGC08921.1"/>
    </source>
</evidence>
<comment type="caution">
    <text evidence="1">The sequence shown here is derived from an EMBL/GenBank/DDBJ whole genome shotgun (WGS) entry which is preliminary data.</text>
</comment>
<dbReference type="Proteomes" id="UP000029575">
    <property type="component" value="Unassembled WGS sequence"/>
</dbReference>
<gene>
    <name evidence="1" type="ORF">DM43_6309</name>
</gene>
<evidence type="ECO:0000313" key="2">
    <source>
        <dbReference type="Proteomes" id="UP000029575"/>
    </source>
</evidence>